<reference evidence="3" key="2">
    <citation type="submission" date="2015-06" db="UniProtKB">
        <authorList>
            <consortium name="EnsemblProtists"/>
        </authorList>
    </citation>
    <scope>IDENTIFICATION</scope>
    <source>
        <strain evidence="3">Emoy2</strain>
    </source>
</reference>
<dbReference type="InParanoid" id="M4C3I2"/>
<protein>
    <recommendedName>
        <fullName evidence="5">RxLR effector candidate protein</fullName>
    </recommendedName>
</protein>
<dbReference type="VEuPathDB" id="FungiDB:HpaG813650"/>
<dbReference type="AlphaFoldDB" id="M4C3I2"/>
<proteinExistence type="predicted"/>
<organism evidence="3 4">
    <name type="scientific">Hyaloperonospora arabidopsidis (strain Emoy2)</name>
    <name type="common">Downy mildew agent</name>
    <name type="synonym">Peronospora arabidopsidis</name>
    <dbReference type="NCBI Taxonomy" id="559515"/>
    <lineage>
        <taxon>Eukaryota</taxon>
        <taxon>Sar</taxon>
        <taxon>Stramenopiles</taxon>
        <taxon>Oomycota</taxon>
        <taxon>Peronosporomycetes</taxon>
        <taxon>Peronosporales</taxon>
        <taxon>Peronosporaceae</taxon>
        <taxon>Hyaloperonospora</taxon>
    </lineage>
</organism>
<dbReference type="EnsemblProtists" id="HpaT813650">
    <property type="protein sequence ID" value="HpaP813650"/>
    <property type="gene ID" value="HpaG813650"/>
</dbReference>
<keyword evidence="4" id="KW-1185">Reference proteome</keyword>
<accession>M4C3I2</accession>
<reference evidence="4" key="1">
    <citation type="journal article" date="2010" name="Science">
        <title>Signatures of adaptation to obligate biotrophy in the Hyaloperonospora arabidopsidis genome.</title>
        <authorList>
            <person name="Baxter L."/>
            <person name="Tripathy S."/>
            <person name="Ishaque N."/>
            <person name="Boot N."/>
            <person name="Cabral A."/>
            <person name="Kemen E."/>
            <person name="Thines M."/>
            <person name="Ah-Fong A."/>
            <person name="Anderson R."/>
            <person name="Badejoko W."/>
            <person name="Bittner-Eddy P."/>
            <person name="Boore J.L."/>
            <person name="Chibucos M.C."/>
            <person name="Coates M."/>
            <person name="Dehal P."/>
            <person name="Delehaunty K."/>
            <person name="Dong S."/>
            <person name="Downton P."/>
            <person name="Dumas B."/>
            <person name="Fabro G."/>
            <person name="Fronick C."/>
            <person name="Fuerstenberg S.I."/>
            <person name="Fulton L."/>
            <person name="Gaulin E."/>
            <person name="Govers F."/>
            <person name="Hughes L."/>
            <person name="Humphray S."/>
            <person name="Jiang R.H."/>
            <person name="Judelson H."/>
            <person name="Kamoun S."/>
            <person name="Kyung K."/>
            <person name="Meijer H."/>
            <person name="Minx P."/>
            <person name="Morris P."/>
            <person name="Nelson J."/>
            <person name="Phuntumart V."/>
            <person name="Qutob D."/>
            <person name="Rehmany A."/>
            <person name="Rougon-Cardoso A."/>
            <person name="Ryden P."/>
            <person name="Torto-Alalibo T."/>
            <person name="Studholme D."/>
            <person name="Wang Y."/>
            <person name="Win J."/>
            <person name="Wood J."/>
            <person name="Clifton S.W."/>
            <person name="Rogers J."/>
            <person name="Van den Ackerveken G."/>
            <person name="Jones J.D."/>
            <person name="McDowell J.M."/>
            <person name="Beynon J."/>
            <person name="Tyler B.M."/>
        </authorList>
    </citation>
    <scope>NUCLEOTIDE SEQUENCE [LARGE SCALE GENOMIC DNA]</scope>
    <source>
        <strain evidence="4">Emoy2</strain>
    </source>
</reference>
<dbReference type="Proteomes" id="UP000011713">
    <property type="component" value="Unassembled WGS sequence"/>
</dbReference>
<feature type="compositionally biased region" description="Polar residues" evidence="1">
    <location>
        <begin position="26"/>
        <end position="35"/>
    </location>
</feature>
<keyword evidence="2" id="KW-0732">Signal</keyword>
<dbReference type="EMBL" id="JH598165">
    <property type="status" value="NOT_ANNOTATED_CDS"/>
    <property type="molecule type" value="Genomic_DNA"/>
</dbReference>
<dbReference type="HOGENOM" id="CLU_3036485_0_0_1"/>
<evidence type="ECO:0000256" key="1">
    <source>
        <dbReference type="SAM" id="MobiDB-lite"/>
    </source>
</evidence>
<feature type="region of interest" description="Disordered" evidence="1">
    <location>
        <begin position="26"/>
        <end position="55"/>
    </location>
</feature>
<evidence type="ECO:0008006" key="5">
    <source>
        <dbReference type="Google" id="ProtNLM"/>
    </source>
</evidence>
<feature type="signal peptide" evidence="2">
    <location>
        <begin position="1"/>
        <end position="24"/>
    </location>
</feature>
<sequence>MRFSNLYVLFMSALLLTYADLASGLSDSETTTPDAQENEATKELPTDHLSNGEEF</sequence>
<evidence type="ECO:0000256" key="2">
    <source>
        <dbReference type="SAM" id="SignalP"/>
    </source>
</evidence>
<name>M4C3I2_HYAAE</name>
<evidence type="ECO:0000313" key="3">
    <source>
        <dbReference type="EnsemblProtists" id="HpaP813650"/>
    </source>
</evidence>
<feature type="chain" id="PRO_5004049353" description="RxLR effector candidate protein" evidence="2">
    <location>
        <begin position="25"/>
        <end position="55"/>
    </location>
</feature>
<evidence type="ECO:0000313" key="4">
    <source>
        <dbReference type="Proteomes" id="UP000011713"/>
    </source>
</evidence>